<dbReference type="Proteomes" id="UP001595867">
    <property type="component" value="Unassembled WGS sequence"/>
</dbReference>
<gene>
    <name evidence="3" type="ORF">ACFO0C_11120</name>
</gene>
<protein>
    <submittedName>
        <fullName evidence="3">Polymorphic toxin-type HINT domain-containing protein</fullName>
    </submittedName>
</protein>
<dbReference type="Pfam" id="PF07591">
    <property type="entry name" value="PT-HINT"/>
    <property type="match status" value="1"/>
</dbReference>
<accession>A0ABV8IRF0</accession>
<comment type="caution">
    <text evidence="3">The sequence shown here is derived from an EMBL/GenBank/DDBJ whole genome shotgun (WGS) entry which is preliminary data.</text>
</comment>
<feature type="region of interest" description="Disordered" evidence="2">
    <location>
        <begin position="926"/>
        <end position="958"/>
    </location>
</feature>
<dbReference type="CDD" id="cd00081">
    <property type="entry name" value="Hint"/>
    <property type="match status" value="1"/>
</dbReference>
<keyword evidence="4" id="KW-1185">Reference proteome</keyword>
<sequence length="1354" mass="142027">MVPWPSSAAATPLAEEVVNDVGMQRQVVLSLMQSGDSELARAARTALLGTDVDFQKFFTEELTGLEERNSRVEVLRLLESGGPAVRAAAKQALDAGTHLDRENFIYFGFDSAWVQDERSRALQVKEGGAFAVQQAAKQALDGGDAAITKFLLEGQFVARAHDERAQALAIMSGGGAATREMAKAALDAGPDAIHEFVTTGAEISRARDKTLESVTELAEQAQAALKKAEQDTEAAKEASAKAVTAANNAKAAAELAAKETLEAKDSAKKAAAAAGRAADAAAAAARAAEDAIDAAAEAYSAATAAADAAAKAAAAAVMASNAAATANGEAVKAIIDEGNVKGARDAANQALGIAIAAEHASMAAEQASLVAKNSASAALSVASAAAHADAAAAAADDARANSGLAGAEADRARNNAARARAAAARATKSAQKAVALANRAADEAAESGRMAADAAKHARAAAAAANKAADEAGQAADRAAQSRTHAANAIASANAATKAAGQAADVANLATQAENDRIQLLQEEGVARAAVDLKVDRAIRASAAWDAQAKDRQNAETKALIAAARAPGATSELLLGQGRQAAMDLITVGGSYTKAAAEEALTGGEDDLRYFFTTGLEAAEEQDDRARVAHIAETADVAGLKAAAETALTGSIEDVRQFMRDRSYPGKGNDDRAAILRTMSLGSASHAAGSTALDGTDADRNEYLARGQYAAAEHDERAKILSILSANPAPGPEVQAAGKIALAGPEPYMRGFLTAGHAAALERDQLLLTHQHRVAVKVAEAAKAAGLANEAAFKAAEYAETANKAEAKAAEYRAQAIASANEAAGYATKAADSAAAAQRSAAEAAASSARANQAAAAARADAQKADQSAADARYSAYLADQHADEAAEYAADARASAEAAQKTRLEIEQAYEDAYAFAIAKINEEEEARRNNPDSEGKKCNRPPGLADPSCYPDLPGMPRNADSGETVCWSYAVEEGNTRCGYYVVTDEQRRILEQEWEYMQSLNMCMLWGQCALAYLMLNVTLDSDAMMNDPDMMGDTSAEVASQKRLDMLMRQLREAMERSCVRENSFDADTLVLMGDGTAKPISDVQVHDFVLATDPVTGRTGSREVTDLHLNQDSDLADIQVRGPDGLIDTVNTTQEHPFWSVGDRSWTHAENLDAGDRLSVAGSGEATVVHTRSFTGQQPMYNLSVDDLNSYYVFVGVNAVLVHNDPPGPDLCDLEAMEQALSHLPWEPHTLKKHVNVSPSRATELAQGSDGGTNGVWANKATAQTVVNTHLRRKGIMDQIKKMPFGENRTFKGKINNQELGWVAKSDGTFIREKVYCYSVVIRKDKSIKAKEKWYVFTSYPRTCTKDE</sequence>
<reference evidence="4" key="1">
    <citation type="journal article" date="2019" name="Int. J. Syst. Evol. Microbiol.">
        <title>The Global Catalogue of Microorganisms (GCM) 10K type strain sequencing project: providing services to taxonomists for standard genome sequencing and annotation.</title>
        <authorList>
            <consortium name="The Broad Institute Genomics Platform"/>
            <consortium name="The Broad Institute Genome Sequencing Center for Infectious Disease"/>
            <person name="Wu L."/>
            <person name="Ma J."/>
        </authorList>
    </citation>
    <scope>NUCLEOTIDE SEQUENCE [LARGE SCALE GENOMIC DNA]</scope>
    <source>
        <strain evidence="4">TBRC 5832</strain>
    </source>
</reference>
<organism evidence="3 4">
    <name type="scientific">Actinoplanes subglobosus</name>
    <dbReference type="NCBI Taxonomy" id="1547892"/>
    <lineage>
        <taxon>Bacteria</taxon>
        <taxon>Bacillati</taxon>
        <taxon>Actinomycetota</taxon>
        <taxon>Actinomycetes</taxon>
        <taxon>Micromonosporales</taxon>
        <taxon>Micromonosporaceae</taxon>
        <taxon>Actinoplanes</taxon>
    </lineage>
</organism>
<keyword evidence="1" id="KW-0175">Coiled coil</keyword>
<evidence type="ECO:0000313" key="3">
    <source>
        <dbReference type="EMBL" id="MFC4065483.1"/>
    </source>
</evidence>
<dbReference type="InterPro" id="IPR036844">
    <property type="entry name" value="Hint_dom_sf"/>
</dbReference>
<proteinExistence type="predicted"/>
<evidence type="ECO:0000256" key="1">
    <source>
        <dbReference type="SAM" id="Coils"/>
    </source>
</evidence>
<name>A0ABV8IRF0_9ACTN</name>
<dbReference type="EMBL" id="JBHSBL010000012">
    <property type="protein sequence ID" value="MFC4065483.1"/>
    <property type="molecule type" value="Genomic_DNA"/>
</dbReference>
<dbReference type="InterPro" id="IPR005506">
    <property type="entry name" value="DUF312_ALF"/>
</dbReference>
<dbReference type="Pfam" id="PF03752">
    <property type="entry name" value="ALF"/>
    <property type="match status" value="6"/>
</dbReference>
<feature type="coiled-coil region" evidence="1">
    <location>
        <begin position="211"/>
        <end position="238"/>
    </location>
</feature>
<dbReference type="RefSeq" id="WP_378066507.1">
    <property type="nucleotide sequence ID" value="NZ_JBHSBL010000012.1"/>
</dbReference>
<evidence type="ECO:0000256" key="2">
    <source>
        <dbReference type="SAM" id="MobiDB-lite"/>
    </source>
</evidence>
<dbReference type="Gene3D" id="2.170.16.10">
    <property type="entry name" value="Hedgehog/Intein (Hint) domain"/>
    <property type="match status" value="1"/>
</dbReference>
<evidence type="ECO:0000313" key="4">
    <source>
        <dbReference type="Proteomes" id="UP001595867"/>
    </source>
</evidence>
<feature type="coiled-coil region" evidence="1">
    <location>
        <begin position="795"/>
        <end position="822"/>
    </location>
</feature>
<dbReference type="SUPFAM" id="SSF51294">
    <property type="entry name" value="Hedgehog/intein (Hint) domain"/>
    <property type="match status" value="1"/>
</dbReference>
<feature type="compositionally biased region" description="Basic and acidic residues" evidence="2">
    <location>
        <begin position="927"/>
        <end position="939"/>
    </location>
</feature>